<sequence length="449" mass="49787">MAETEVAEQDVVGKCCLTCSRGGAKMQCPCHNVFYCGTKCQGESWQEHKVYCTCYLRKQIEKRQQEVGRNAKELVVRWKEVGDIFLQQRRLVEAEECLSEAWRLDDMHAEDPSMRAGILESLATLYSKTLRLTGAVECAAKALHIYKGMAPEGGSVPHARMSVRMGQLMHVHGAHTHESQSLDACALITAGFQELSGLVEPEHPEVVRASLVVAKISHSCGENKENSAFLANHAVRIVRQAYPVDHPLAIFTMLKAGSIHAELGAWEKAERLLHKGLQLLRRHHPRDDNTHWKLLKNLSRCKCALGQLDEALKLRQQMVRIFRKLGHVKSDMGAHALRGVAAVLRKMGEPEAAEEKLDKAIDAAAAARNSPGLNGSVWYALALCRIQRGDLAGARTAAKTSVIEYDKVGLQCGTSERARGLLKKLEEGEEVDDEDRCQCCGEISGAWWN</sequence>
<dbReference type="InterPro" id="IPR002893">
    <property type="entry name" value="Znf_MYND"/>
</dbReference>
<dbReference type="InterPro" id="IPR011990">
    <property type="entry name" value="TPR-like_helical_dom_sf"/>
</dbReference>
<dbReference type="AlphaFoldDB" id="A0A7S1DUD6"/>
<gene>
    <name evidence="6" type="ORF">HAND00432_LOCUS10805</name>
</gene>
<organism evidence="6">
    <name type="scientific">Hemiselmis andersenii</name>
    <name type="common">Cryptophyte alga</name>
    <dbReference type="NCBI Taxonomy" id="464988"/>
    <lineage>
        <taxon>Eukaryota</taxon>
        <taxon>Cryptophyceae</taxon>
        <taxon>Cryptomonadales</taxon>
        <taxon>Hemiselmidaceae</taxon>
        <taxon>Hemiselmis</taxon>
    </lineage>
</organism>
<evidence type="ECO:0000256" key="2">
    <source>
        <dbReference type="ARBA" id="ARBA00022771"/>
    </source>
</evidence>
<keyword evidence="3" id="KW-0862">Zinc</keyword>
<dbReference type="SUPFAM" id="SSF144232">
    <property type="entry name" value="HIT/MYND zinc finger-like"/>
    <property type="match status" value="1"/>
</dbReference>
<feature type="domain" description="MYND-type" evidence="5">
    <location>
        <begin position="16"/>
        <end position="52"/>
    </location>
</feature>
<evidence type="ECO:0000256" key="3">
    <source>
        <dbReference type="ARBA" id="ARBA00022833"/>
    </source>
</evidence>
<name>A0A7S1DUD6_HEMAN</name>
<evidence type="ECO:0000256" key="1">
    <source>
        <dbReference type="ARBA" id="ARBA00022723"/>
    </source>
</evidence>
<dbReference type="Gene3D" id="1.25.40.10">
    <property type="entry name" value="Tetratricopeptide repeat domain"/>
    <property type="match status" value="3"/>
</dbReference>
<proteinExistence type="predicted"/>
<dbReference type="Pfam" id="PF01753">
    <property type="entry name" value="zf-MYND"/>
    <property type="match status" value="1"/>
</dbReference>
<dbReference type="Pfam" id="PF13424">
    <property type="entry name" value="TPR_12"/>
    <property type="match status" value="1"/>
</dbReference>
<dbReference type="PROSITE" id="PS50865">
    <property type="entry name" value="ZF_MYND_2"/>
    <property type="match status" value="1"/>
</dbReference>
<protein>
    <recommendedName>
        <fullName evidence="5">MYND-type domain-containing protein</fullName>
    </recommendedName>
</protein>
<evidence type="ECO:0000256" key="4">
    <source>
        <dbReference type="PROSITE-ProRule" id="PRU00134"/>
    </source>
</evidence>
<dbReference type="Gene3D" id="6.10.140.2220">
    <property type="match status" value="1"/>
</dbReference>
<keyword evidence="1" id="KW-0479">Metal-binding</keyword>
<evidence type="ECO:0000259" key="5">
    <source>
        <dbReference type="PROSITE" id="PS50865"/>
    </source>
</evidence>
<accession>A0A7S1DUD6</accession>
<dbReference type="GO" id="GO:0008270">
    <property type="term" value="F:zinc ion binding"/>
    <property type="evidence" value="ECO:0007669"/>
    <property type="project" value="UniProtKB-KW"/>
</dbReference>
<dbReference type="SMART" id="SM00028">
    <property type="entry name" value="TPR"/>
    <property type="match status" value="6"/>
</dbReference>
<evidence type="ECO:0000313" key="6">
    <source>
        <dbReference type="EMBL" id="CAD8956267.1"/>
    </source>
</evidence>
<reference evidence="6" key="1">
    <citation type="submission" date="2021-01" db="EMBL/GenBank/DDBJ databases">
        <authorList>
            <person name="Corre E."/>
            <person name="Pelletier E."/>
            <person name="Niang G."/>
            <person name="Scheremetjew M."/>
            <person name="Finn R."/>
            <person name="Kale V."/>
            <person name="Holt S."/>
            <person name="Cochrane G."/>
            <person name="Meng A."/>
            <person name="Brown T."/>
            <person name="Cohen L."/>
        </authorList>
    </citation>
    <scope>NUCLEOTIDE SEQUENCE</scope>
    <source>
        <strain evidence="6">CCMP644</strain>
    </source>
</reference>
<keyword evidence="2 4" id="KW-0863">Zinc-finger</keyword>
<dbReference type="SUPFAM" id="SSF48452">
    <property type="entry name" value="TPR-like"/>
    <property type="match status" value="2"/>
</dbReference>
<dbReference type="EMBL" id="HBFX01017851">
    <property type="protein sequence ID" value="CAD8956267.1"/>
    <property type="molecule type" value="Transcribed_RNA"/>
</dbReference>
<dbReference type="InterPro" id="IPR019734">
    <property type="entry name" value="TPR_rpt"/>
</dbReference>